<keyword evidence="7" id="KW-0472">Membrane</keyword>
<accession>A0A0N0PDM0</accession>
<dbReference type="InterPro" id="IPR002126">
    <property type="entry name" value="Cadherin-like_dom"/>
</dbReference>
<dbReference type="PANTHER" id="PTHR24025:SF23">
    <property type="entry name" value="NEURAL-CADHERIN"/>
    <property type="match status" value="1"/>
</dbReference>
<sequence length="378" mass="42214">MDVGALVSWFSVRSDGEVSVAGVLRRNMAAVVTLPVQVTDASAPSLQRSYGEFGEVTYNISGELSNLFTIDTNTGMISIAEGAVIDRENITDIYLRAVATDNAPPQIRKTTSVPVHIKVVDENDNAPVFTQKVYKSTIAENLQLEPPAAILQVLAEDRDEGDNGKVQYSIEEQSEPAQADYLITTIKATDADSGDNGRVSYYLKVDNRNVRDTPEFSLDTDTGELRTKTFLDREHKAEYQSLPGTNGFADRDNGRVSYYLKVDNRNVRDTPEFSLDTDTGELRTKTFLDREHKAEYQLVIAAVDNGTPAQFESLRLLTVVLSDEDDNTPRFTQRHYQLTLAENLPPGIIVGSAHQFFILHHLLRNNLFRPICRQTDKH</sequence>
<evidence type="ECO:0000313" key="11">
    <source>
        <dbReference type="Proteomes" id="UP000053240"/>
    </source>
</evidence>
<evidence type="ECO:0000256" key="2">
    <source>
        <dbReference type="ARBA" id="ARBA00022692"/>
    </source>
</evidence>
<evidence type="ECO:0000256" key="1">
    <source>
        <dbReference type="ARBA" id="ARBA00004370"/>
    </source>
</evidence>
<keyword evidence="4 8" id="KW-0106">Calcium</keyword>
<dbReference type="InParanoid" id="A0A0N0PDM0"/>
<dbReference type="InterPro" id="IPR050971">
    <property type="entry name" value="Cadherin-domain_protein"/>
</dbReference>
<dbReference type="GO" id="GO:0005886">
    <property type="term" value="C:plasma membrane"/>
    <property type="evidence" value="ECO:0007669"/>
    <property type="project" value="InterPro"/>
</dbReference>
<dbReference type="PRINTS" id="PR00205">
    <property type="entry name" value="CADHERIN"/>
</dbReference>
<dbReference type="PANTHER" id="PTHR24025">
    <property type="entry name" value="DESMOGLEIN FAMILY MEMBER"/>
    <property type="match status" value="1"/>
</dbReference>
<feature type="domain" description="Cadherin" evidence="9">
    <location>
        <begin position="32"/>
        <end position="129"/>
    </location>
</feature>
<dbReference type="GO" id="GO:0005509">
    <property type="term" value="F:calcium ion binding"/>
    <property type="evidence" value="ECO:0007669"/>
    <property type="project" value="UniProtKB-UniRule"/>
</dbReference>
<feature type="domain" description="Cadherin" evidence="9">
    <location>
        <begin position="162"/>
        <end position="240"/>
    </location>
</feature>
<dbReference type="EMBL" id="KQ460146">
    <property type="protein sequence ID" value="KPJ17447.1"/>
    <property type="molecule type" value="Genomic_DNA"/>
</dbReference>
<keyword evidence="11" id="KW-1185">Reference proteome</keyword>
<keyword evidence="2" id="KW-0812">Transmembrane</keyword>
<dbReference type="SMART" id="SM00112">
    <property type="entry name" value="CA"/>
    <property type="match status" value="2"/>
</dbReference>
<dbReference type="PROSITE" id="PS00232">
    <property type="entry name" value="CADHERIN_1"/>
    <property type="match status" value="1"/>
</dbReference>
<keyword evidence="5" id="KW-0130">Cell adhesion</keyword>
<organism evidence="10 11">
    <name type="scientific">Papilio machaon</name>
    <name type="common">Old World swallowtail butterfly</name>
    <dbReference type="NCBI Taxonomy" id="76193"/>
    <lineage>
        <taxon>Eukaryota</taxon>
        <taxon>Metazoa</taxon>
        <taxon>Ecdysozoa</taxon>
        <taxon>Arthropoda</taxon>
        <taxon>Hexapoda</taxon>
        <taxon>Insecta</taxon>
        <taxon>Pterygota</taxon>
        <taxon>Neoptera</taxon>
        <taxon>Endopterygota</taxon>
        <taxon>Lepidoptera</taxon>
        <taxon>Glossata</taxon>
        <taxon>Ditrysia</taxon>
        <taxon>Papilionoidea</taxon>
        <taxon>Papilionidae</taxon>
        <taxon>Papilioninae</taxon>
        <taxon>Papilio</taxon>
    </lineage>
</organism>
<evidence type="ECO:0000313" key="10">
    <source>
        <dbReference type="EMBL" id="KPJ17447.1"/>
    </source>
</evidence>
<evidence type="ECO:0000256" key="7">
    <source>
        <dbReference type="ARBA" id="ARBA00023136"/>
    </source>
</evidence>
<dbReference type="Gene3D" id="2.60.40.60">
    <property type="entry name" value="Cadherins"/>
    <property type="match status" value="4"/>
</dbReference>
<dbReference type="AlphaFoldDB" id="A0A0N0PDM0"/>
<comment type="subcellular location">
    <subcellularLocation>
        <location evidence="1">Membrane</location>
    </subcellularLocation>
</comment>
<evidence type="ECO:0000256" key="5">
    <source>
        <dbReference type="ARBA" id="ARBA00022889"/>
    </source>
</evidence>
<evidence type="ECO:0000256" key="6">
    <source>
        <dbReference type="ARBA" id="ARBA00022989"/>
    </source>
</evidence>
<dbReference type="Proteomes" id="UP000053240">
    <property type="component" value="Unassembled WGS sequence"/>
</dbReference>
<evidence type="ECO:0000259" key="9">
    <source>
        <dbReference type="PROSITE" id="PS50268"/>
    </source>
</evidence>
<dbReference type="GO" id="GO:0005911">
    <property type="term" value="C:cell-cell junction"/>
    <property type="evidence" value="ECO:0007669"/>
    <property type="project" value="TreeGrafter"/>
</dbReference>
<dbReference type="InterPro" id="IPR020894">
    <property type="entry name" value="Cadherin_CS"/>
</dbReference>
<dbReference type="CDD" id="cd11304">
    <property type="entry name" value="Cadherin_repeat"/>
    <property type="match status" value="2"/>
</dbReference>
<dbReference type="GO" id="GO:0007156">
    <property type="term" value="P:homophilic cell adhesion via plasma membrane adhesion molecules"/>
    <property type="evidence" value="ECO:0007669"/>
    <property type="project" value="InterPro"/>
</dbReference>
<keyword evidence="3" id="KW-0677">Repeat</keyword>
<dbReference type="Pfam" id="PF00028">
    <property type="entry name" value="Cadherin"/>
    <property type="match status" value="3"/>
</dbReference>
<dbReference type="STRING" id="76193.A0A0N0PDM0"/>
<evidence type="ECO:0000256" key="3">
    <source>
        <dbReference type="ARBA" id="ARBA00022737"/>
    </source>
</evidence>
<gene>
    <name evidence="10" type="ORF">RR48_01010</name>
</gene>
<keyword evidence="6" id="KW-1133">Transmembrane helix</keyword>
<dbReference type="InterPro" id="IPR015919">
    <property type="entry name" value="Cadherin-like_sf"/>
</dbReference>
<evidence type="ECO:0000256" key="4">
    <source>
        <dbReference type="ARBA" id="ARBA00022837"/>
    </source>
</evidence>
<dbReference type="SUPFAM" id="SSF49313">
    <property type="entry name" value="Cadherin-like"/>
    <property type="match status" value="4"/>
</dbReference>
<feature type="domain" description="Cadherin" evidence="9">
    <location>
        <begin position="250"/>
        <end position="331"/>
    </location>
</feature>
<evidence type="ECO:0000256" key="8">
    <source>
        <dbReference type="PROSITE-ProRule" id="PRU00043"/>
    </source>
</evidence>
<dbReference type="PROSITE" id="PS50268">
    <property type="entry name" value="CADHERIN_2"/>
    <property type="match status" value="3"/>
</dbReference>
<name>A0A0N0PDM0_PAPMA</name>
<reference evidence="10 11" key="1">
    <citation type="journal article" date="2015" name="Nat. Commun.">
        <title>Outbred genome sequencing and CRISPR/Cas9 gene editing in butterflies.</title>
        <authorList>
            <person name="Li X."/>
            <person name="Fan D."/>
            <person name="Zhang W."/>
            <person name="Liu G."/>
            <person name="Zhang L."/>
            <person name="Zhao L."/>
            <person name="Fang X."/>
            <person name="Chen L."/>
            <person name="Dong Y."/>
            <person name="Chen Y."/>
            <person name="Ding Y."/>
            <person name="Zhao R."/>
            <person name="Feng M."/>
            <person name="Zhu Y."/>
            <person name="Feng Y."/>
            <person name="Jiang X."/>
            <person name="Zhu D."/>
            <person name="Xiang H."/>
            <person name="Feng X."/>
            <person name="Li S."/>
            <person name="Wang J."/>
            <person name="Zhang G."/>
            <person name="Kronforst M.R."/>
            <person name="Wang W."/>
        </authorList>
    </citation>
    <scope>NUCLEOTIDE SEQUENCE [LARGE SCALE GENOMIC DNA]</scope>
    <source>
        <strain evidence="10">Ya'a_city_454_Pm</strain>
        <tissue evidence="10">Whole body</tissue>
    </source>
</reference>
<proteinExistence type="predicted"/>
<protein>
    <submittedName>
        <fullName evidence="10">Cadherin-87A</fullName>
    </submittedName>
</protein>